<dbReference type="PANTHER" id="PTHR43792">
    <property type="entry name" value="GNAT FAMILY, PUTATIVE (AFU_ORTHOLOGUE AFUA_3G00765)-RELATED-RELATED"/>
    <property type="match status" value="1"/>
</dbReference>
<reference evidence="2 3" key="1">
    <citation type="submission" date="2018-09" db="EMBL/GenBank/DDBJ databases">
        <title>Whole genome sequencing of Microbacterium oryzae strain MB-10T.</title>
        <authorList>
            <person name="Das S.K."/>
        </authorList>
    </citation>
    <scope>NUCLEOTIDE SEQUENCE [LARGE SCALE GENOMIC DNA]</scope>
    <source>
        <strain evidence="2 3">MB-10</strain>
    </source>
</reference>
<dbReference type="GO" id="GO:0016747">
    <property type="term" value="F:acyltransferase activity, transferring groups other than amino-acyl groups"/>
    <property type="evidence" value="ECO:0007669"/>
    <property type="project" value="InterPro"/>
</dbReference>
<name>A0A6I6DX13_9MICO</name>
<keyword evidence="3" id="KW-1185">Reference proteome</keyword>
<dbReference type="OrthoDB" id="3533156at2"/>
<accession>A0A6I6DX13</accession>
<dbReference type="SUPFAM" id="SSF55729">
    <property type="entry name" value="Acyl-CoA N-acyltransferases (Nat)"/>
    <property type="match status" value="1"/>
</dbReference>
<keyword evidence="2" id="KW-0808">Transferase</keyword>
<evidence type="ECO:0000259" key="1">
    <source>
        <dbReference type="PROSITE" id="PS51186"/>
    </source>
</evidence>
<evidence type="ECO:0000313" key="3">
    <source>
        <dbReference type="Proteomes" id="UP000422989"/>
    </source>
</evidence>
<dbReference type="AlphaFoldDB" id="A0A6I6DX13"/>
<dbReference type="Gene3D" id="3.40.630.30">
    <property type="match status" value="1"/>
</dbReference>
<dbReference type="EMBL" id="CP032550">
    <property type="protein sequence ID" value="QGU28766.1"/>
    <property type="molecule type" value="Genomic_DNA"/>
</dbReference>
<dbReference type="InterPro" id="IPR051531">
    <property type="entry name" value="N-acetyltransferase"/>
</dbReference>
<evidence type="ECO:0000313" key="2">
    <source>
        <dbReference type="EMBL" id="QGU28766.1"/>
    </source>
</evidence>
<dbReference type="InterPro" id="IPR000182">
    <property type="entry name" value="GNAT_dom"/>
</dbReference>
<dbReference type="InterPro" id="IPR016181">
    <property type="entry name" value="Acyl_CoA_acyltransferase"/>
</dbReference>
<feature type="domain" description="N-acetyltransferase" evidence="1">
    <location>
        <begin position="1"/>
        <end position="152"/>
    </location>
</feature>
<gene>
    <name evidence="2" type="ORF">D7D94_03055</name>
</gene>
<proteinExistence type="predicted"/>
<dbReference type="PROSITE" id="PS51186">
    <property type="entry name" value="GNAT"/>
    <property type="match status" value="1"/>
</dbReference>
<dbReference type="KEGG" id="moj:D7D94_03055"/>
<organism evidence="2 3">
    <name type="scientific">Microbacterium oryzae</name>
    <dbReference type="NCBI Taxonomy" id="743009"/>
    <lineage>
        <taxon>Bacteria</taxon>
        <taxon>Bacillati</taxon>
        <taxon>Actinomycetota</taxon>
        <taxon>Actinomycetes</taxon>
        <taxon>Micrococcales</taxon>
        <taxon>Microbacteriaceae</taxon>
        <taxon>Microbacterium</taxon>
    </lineage>
</organism>
<dbReference type="Proteomes" id="UP000422989">
    <property type="component" value="Chromosome"/>
</dbReference>
<sequence>MRRDDLDDMAELLGDPEVMAFYPSPKNREQAQAWIAWNQDNYERHGYGLWVVETHDGQFVGDCGLTWQDVNGEPRLEVGYHIRVPRQGHGLATEAAGACRDFARRNTTADRLVAIIHPENLASRRVAEKIGMRRLEDDHGGPLVRTVMGMEL</sequence>
<protein>
    <submittedName>
        <fullName evidence="2">N-acetyltransferase</fullName>
    </submittedName>
</protein>
<dbReference type="PANTHER" id="PTHR43792:SF1">
    <property type="entry name" value="N-ACETYLTRANSFERASE DOMAIN-CONTAINING PROTEIN"/>
    <property type="match status" value="1"/>
</dbReference>
<dbReference type="Pfam" id="PF13302">
    <property type="entry name" value="Acetyltransf_3"/>
    <property type="match status" value="1"/>
</dbReference>